<accession>A0ACC7P5P5</accession>
<evidence type="ECO:0000313" key="2">
    <source>
        <dbReference type="Proteomes" id="UP001631969"/>
    </source>
</evidence>
<name>A0ACC7P5P5_9BACL</name>
<organism evidence="1 2">
    <name type="scientific">Paenibacillus mesotrionivorans</name>
    <dbReference type="NCBI Taxonomy" id="3160968"/>
    <lineage>
        <taxon>Bacteria</taxon>
        <taxon>Bacillati</taxon>
        <taxon>Bacillota</taxon>
        <taxon>Bacilli</taxon>
        <taxon>Bacillales</taxon>
        <taxon>Paenibacillaceae</taxon>
        <taxon>Paenibacillus</taxon>
    </lineage>
</organism>
<gene>
    <name evidence="1" type="ORF">ACI1P1_25430</name>
</gene>
<sequence>MSKENNGASGGGDRLRFDATSVPAPGARPGGAFRMNGPKVKPKQFRGTLLRLWGFLGRERGLLLLILGFLLASSLLGLAGPYLLGVAVNAMEGGAGNVELRVLEMALLSLGAAYLLDACLTLTQSWLMAGLAQRVTASLRRALFGKLQKLPLSFFDSRPHGEVMSRLSNDIDQVSQTVSQTTTQLMAGVLTITGSLIMMLWLSPLLTLATLITVPLVYILAKSITKRTGPLYKAQQAELGKLNGLMEETISGLQVVKAFNREERTIREFDEVNGRLYHVGLKAQISTGFLMPLLNVINNLGFVTVAVVGGLLALRGSISVGVIASFIGYSRQFVRPLNEMANVYNMLQSGIAGAERAFEVLDEAEEPDDAPDAREMDLKTRPSSGHVVFEKVSFGYRPESPILKNVSFEAPPGSSIALVGPTGAGKTTIVNLLTRFYDTTSGVIRIDGQDIRTYTRDSLRSGFGIVLQDTYLFAGSIRENIKYGRPDATDEEMMEAARLANADAFIRLMPRGYDSELAENGSNLSQGQRQLLAIARVMLAKPSILILDEATSSIDTRTELHIQDALLKLMKGRTSFVIAHRLNTIRDADTIMVIENGEIVERGSHEELLQAQGPYSRMYASSFGQLETG</sequence>
<evidence type="ECO:0000313" key="1">
    <source>
        <dbReference type="EMBL" id="MFM9331646.1"/>
    </source>
</evidence>
<proteinExistence type="predicted"/>
<keyword evidence="1" id="KW-0067">ATP-binding</keyword>
<reference evidence="1" key="1">
    <citation type="submission" date="2024-12" db="EMBL/GenBank/DDBJ databases">
        <authorList>
            <person name="Wu N."/>
        </authorList>
    </citation>
    <scope>NUCLEOTIDE SEQUENCE</scope>
    <source>
        <strain evidence="1">P15</strain>
    </source>
</reference>
<dbReference type="EMBL" id="JBJURJ010000020">
    <property type="protein sequence ID" value="MFM9331646.1"/>
    <property type="molecule type" value="Genomic_DNA"/>
</dbReference>
<keyword evidence="1" id="KW-0547">Nucleotide-binding</keyword>
<keyword evidence="2" id="KW-1185">Reference proteome</keyword>
<protein>
    <submittedName>
        <fullName evidence="1">ABC transporter ATP-binding protein</fullName>
    </submittedName>
</protein>
<comment type="caution">
    <text evidence="1">The sequence shown here is derived from an EMBL/GenBank/DDBJ whole genome shotgun (WGS) entry which is preliminary data.</text>
</comment>
<dbReference type="Proteomes" id="UP001631969">
    <property type="component" value="Unassembled WGS sequence"/>
</dbReference>